<dbReference type="EMBL" id="LNXX01000027">
    <property type="protein sequence ID" value="KTC86203.1"/>
    <property type="molecule type" value="Genomic_DNA"/>
</dbReference>
<evidence type="ECO:0000313" key="3">
    <source>
        <dbReference type="Proteomes" id="UP000054854"/>
    </source>
</evidence>
<evidence type="ECO:0000313" key="2">
    <source>
        <dbReference type="EMBL" id="STX36472.1"/>
    </source>
</evidence>
<protein>
    <submittedName>
        <fullName evidence="2">Bile acid beta-glucosidase</fullName>
    </submittedName>
</protein>
<evidence type="ECO:0000313" key="4">
    <source>
        <dbReference type="Proteomes" id="UP000255316"/>
    </source>
</evidence>
<keyword evidence="3" id="KW-1185">Reference proteome</keyword>
<name>A0A378INT3_9GAMM</name>
<sequence>MKFKDSVFEDHYNEYWNKKVVVLDDTIRTISLGFGLFHNNDHVPSLIEKYYQHVQNILSKLNEQTYLFEDIEYVQKYKKDTVAQAIEDLRFYACVFPECANISEKFIETLNSSLNAQEKINHTTASFI</sequence>
<dbReference type="EMBL" id="UGNX01000001">
    <property type="protein sequence ID" value="STX36472.1"/>
    <property type="molecule type" value="Genomic_DNA"/>
</dbReference>
<evidence type="ECO:0000313" key="1">
    <source>
        <dbReference type="EMBL" id="KTC86203.1"/>
    </source>
</evidence>
<accession>A0A378INT3</accession>
<dbReference type="RefSeq" id="WP_058464841.1">
    <property type="nucleotide sequence ID" value="NZ_CAAAHQ010000019.1"/>
</dbReference>
<dbReference type="Proteomes" id="UP000054854">
    <property type="component" value="Unassembled WGS sequence"/>
</dbReference>
<dbReference type="Proteomes" id="UP000255316">
    <property type="component" value="Unassembled WGS sequence"/>
</dbReference>
<dbReference type="STRING" id="28085.Lcin_1663"/>
<reference evidence="1 3" key="1">
    <citation type="submission" date="2015-11" db="EMBL/GenBank/DDBJ databases">
        <title>Genomic analysis of 38 Legionella species identifies large and diverse effector repertoires.</title>
        <authorList>
            <person name="Burstein D."/>
            <person name="Amaro F."/>
            <person name="Zusman T."/>
            <person name="Lifshitz Z."/>
            <person name="Cohen O."/>
            <person name="Gilbert J.A."/>
            <person name="Pupko T."/>
            <person name="Shuman H.A."/>
            <person name="Segal G."/>
        </authorList>
    </citation>
    <scope>NUCLEOTIDE SEQUENCE [LARGE SCALE GENOMIC DNA]</scope>
    <source>
        <strain evidence="1 3">CDC#72-OH-14</strain>
    </source>
</reference>
<proteinExistence type="predicted"/>
<organism evidence="2 4">
    <name type="scientific">Legionella cincinnatiensis</name>
    <dbReference type="NCBI Taxonomy" id="28085"/>
    <lineage>
        <taxon>Bacteria</taxon>
        <taxon>Pseudomonadati</taxon>
        <taxon>Pseudomonadota</taxon>
        <taxon>Gammaproteobacteria</taxon>
        <taxon>Legionellales</taxon>
        <taxon>Legionellaceae</taxon>
        <taxon>Legionella</taxon>
    </lineage>
</organism>
<dbReference type="OrthoDB" id="5646854at2"/>
<reference evidence="2 4" key="2">
    <citation type="submission" date="2018-06" db="EMBL/GenBank/DDBJ databases">
        <authorList>
            <consortium name="Pathogen Informatics"/>
            <person name="Doyle S."/>
        </authorList>
    </citation>
    <scope>NUCLEOTIDE SEQUENCE [LARGE SCALE GENOMIC DNA]</scope>
    <source>
        <strain evidence="2 4">NCTC12438</strain>
    </source>
</reference>
<dbReference type="AlphaFoldDB" id="A0A378INT3"/>
<gene>
    <name evidence="1" type="ORF">Lcin_1663</name>
    <name evidence="2" type="ORF">NCTC12438_03105</name>
</gene>